<keyword evidence="1" id="KW-0472">Membrane</keyword>
<evidence type="ECO:0000313" key="3">
    <source>
        <dbReference type="Proteomes" id="UP000276133"/>
    </source>
</evidence>
<proteinExistence type="predicted"/>
<keyword evidence="1" id="KW-1133">Transmembrane helix</keyword>
<name>A0A3M7SCT5_BRAPC</name>
<dbReference type="AlphaFoldDB" id="A0A3M7SCT5"/>
<sequence>MMKLDFFKIKQIMFNKKEFLHFSILIVYISIKNIASFQAFAKALMHYRIFNSMTTYDIRDRTVLAWSCKTFGSILLRQVRNCVFELLKIFGLSITLINFRLVVLFPTINRTFFVSKTIESPYNFSF</sequence>
<gene>
    <name evidence="2" type="ORF">BpHYR1_051965</name>
</gene>
<protein>
    <submittedName>
        <fullName evidence="2">Uncharacterized protein</fullName>
    </submittedName>
</protein>
<reference evidence="2 3" key="1">
    <citation type="journal article" date="2018" name="Sci. Rep.">
        <title>Genomic signatures of local adaptation to the degree of environmental predictability in rotifers.</title>
        <authorList>
            <person name="Franch-Gras L."/>
            <person name="Hahn C."/>
            <person name="Garcia-Roger E.M."/>
            <person name="Carmona M.J."/>
            <person name="Serra M."/>
            <person name="Gomez A."/>
        </authorList>
    </citation>
    <scope>NUCLEOTIDE SEQUENCE [LARGE SCALE GENOMIC DNA]</scope>
    <source>
        <strain evidence="2">HYR1</strain>
    </source>
</reference>
<feature type="transmembrane region" description="Helical" evidence="1">
    <location>
        <begin position="20"/>
        <end position="41"/>
    </location>
</feature>
<dbReference type="EMBL" id="REGN01001613">
    <property type="protein sequence ID" value="RNA33591.1"/>
    <property type="molecule type" value="Genomic_DNA"/>
</dbReference>
<accession>A0A3M7SCT5</accession>
<keyword evidence="1" id="KW-0812">Transmembrane</keyword>
<keyword evidence="3" id="KW-1185">Reference proteome</keyword>
<evidence type="ECO:0000313" key="2">
    <source>
        <dbReference type="EMBL" id="RNA33591.1"/>
    </source>
</evidence>
<evidence type="ECO:0000256" key="1">
    <source>
        <dbReference type="SAM" id="Phobius"/>
    </source>
</evidence>
<comment type="caution">
    <text evidence="2">The sequence shown here is derived from an EMBL/GenBank/DDBJ whole genome shotgun (WGS) entry which is preliminary data.</text>
</comment>
<organism evidence="2 3">
    <name type="scientific">Brachionus plicatilis</name>
    <name type="common">Marine rotifer</name>
    <name type="synonym">Brachionus muelleri</name>
    <dbReference type="NCBI Taxonomy" id="10195"/>
    <lineage>
        <taxon>Eukaryota</taxon>
        <taxon>Metazoa</taxon>
        <taxon>Spiralia</taxon>
        <taxon>Gnathifera</taxon>
        <taxon>Rotifera</taxon>
        <taxon>Eurotatoria</taxon>
        <taxon>Monogononta</taxon>
        <taxon>Pseudotrocha</taxon>
        <taxon>Ploima</taxon>
        <taxon>Brachionidae</taxon>
        <taxon>Brachionus</taxon>
    </lineage>
</organism>
<dbReference type="Proteomes" id="UP000276133">
    <property type="component" value="Unassembled WGS sequence"/>
</dbReference>